<dbReference type="AlphaFoldDB" id="A0A3A9KBP3"/>
<organism evidence="8 9">
    <name type="scientific">Salipaludibacillus neizhouensis</name>
    <dbReference type="NCBI Taxonomy" id="885475"/>
    <lineage>
        <taxon>Bacteria</taxon>
        <taxon>Bacillati</taxon>
        <taxon>Bacillota</taxon>
        <taxon>Bacilli</taxon>
        <taxon>Bacillales</taxon>
        <taxon>Bacillaceae</taxon>
    </lineage>
</organism>
<keyword evidence="9" id="KW-1185">Reference proteome</keyword>
<evidence type="ECO:0000313" key="9">
    <source>
        <dbReference type="Proteomes" id="UP000281498"/>
    </source>
</evidence>
<evidence type="ECO:0000256" key="1">
    <source>
        <dbReference type="ARBA" id="ARBA00004193"/>
    </source>
</evidence>
<accession>A0A3A9KBP3</accession>
<dbReference type="EMBL" id="PDOE01000002">
    <property type="protein sequence ID" value="RKL67891.1"/>
    <property type="molecule type" value="Genomic_DNA"/>
</dbReference>
<evidence type="ECO:0000256" key="4">
    <source>
        <dbReference type="ARBA" id="ARBA00022729"/>
    </source>
</evidence>
<dbReference type="Gene3D" id="3.40.50.1980">
    <property type="entry name" value="Nitrogenase molybdenum iron protein domain"/>
    <property type="match status" value="2"/>
</dbReference>
<evidence type="ECO:0000259" key="7">
    <source>
        <dbReference type="PROSITE" id="PS50983"/>
    </source>
</evidence>
<feature type="domain" description="Fe/B12 periplasmic-binding" evidence="7">
    <location>
        <begin position="87"/>
        <end position="358"/>
    </location>
</feature>
<dbReference type="PANTHER" id="PTHR30532">
    <property type="entry name" value="IRON III DICITRATE-BINDING PERIPLASMIC PROTEIN"/>
    <property type="match status" value="1"/>
</dbReference>
<gene>
    <name evidence="8" type="ORF">CR203_05130</name>
</gene>
<dbReference type="PANTHER" id="PTHR30532:SF29">
    <property type="entry name" value="FE(3+) DICITRATE-BINDING PERIPLASMIC PROTEIN"/>
    <property type="match status" value="1"/>
</dbReference>
<keyword evidence="3" id="KW-0813">Transport</keyword>
<feature type="signal peptide" evidence="6">
    <location>
        <begin position="1"/>
        <end position="23"/>
    </location>
</feature>
<feature type="compositionally biased region" description="Acidic residues" evidence="5">
    <location>
        <begin position="50"/>
        <end position="63"/>
    </location>
</feature>
<dbReference type="InterPro" id="IPR051313">
    <property type="entry name" value="Bact_iron-sidero_bind"/>
</dbReference>
<dbReference type="Pfam" id="PF01497">
    <property type="entry name" value="Peripla_BP_2"/>
    <property type="match status" value="1"/>
</dbReference>
<evidence type="ECO:0000313" key="8">
    <source>
        <dbReference type="EMBL" id="RKL67891.1"/>
    </source>
</evidence>
<evidence type="ECO:0000256" key="5">
    <source>
        <dbReference type="SAM" id="MobiDB-lite"/>
    </source>
</evidence>
<dbReference type="SUPFAM" id="SSF53807">
    <property type="entry name" value="Helical backbone' metal receptor"/>
    <property type="match status" value="1"/>
</dbReference>
<protein>
    <submittedName>
        <fullName evidence="8">Ferrichrome ABC transporter substrate-binding protein</fullName>
    </submittedName>
</protein>
<comment type="subcellular location">
    <subcellularLocation>
        <location evidence="1">Cell membrane</location>
        <topology evidence="1">Lipid-anchor</topology>
    </subcellularLocation>
</comment>
<comment type="caution">
    <text evidence="8">The sequence shown here is derived from an EMBL/GenBank/DDBJ whole genome shotgun (WGS) entry which is preliminary data.</text>
</comment>
<dbReference type="RefSeq" id="WP_110938230.1">
    <property type="nucleotide sequence ID" value="NZ_KZ614147.1"/>
</dbReference>
<dbReference type="GO" id="GO:0005886">
    <property type="term" value="C:plasma membrane"/>
    <property type="evidence" value="ECO:0007669"/>
    <property type="project" value="UniProtKB-SubCell"/>
</dbReference>
<dbReference type="PROSITE" id="PS50983">
    <property type="entry name" value="FE_B12_PBP"/>
    <property type="match status" value="1"/>
</dbReference>
<evidence type="ECO:0000256" key="2">
    <source>
        <dbReference type="ARBA" id="ARBA00008814"/>
    </source>
</evidence>
<name>A0A3A9KBP3_9BACI</name>
<dbReference type="InterPro" id="IPR002491">
    <property type="entry name" value="ABC_transptr_periplasmic_BD"/>
</dbReference>
<dbReference type="PRINTS" id="PR01715">
    <property type="entry name" value="FERRIBNDNGPP"/>
</dbReference>
<proteinExistence type="inferred from homology"/>
<dbReference type="OrthoDB" id="9793175at2"/>
<sequence>MKHLLLSLTLLSVMLLSACGATNEENNSEAENEGQVNDPTENTDSNAESENSENEATETDTSDSEAAYPVTIEHALGETTLEEKPERIVVLEWVYGENLLALGLEPVGMADIEGYNAWVNVEPELSADVVDVGTRQEPSLEEIARLEPDLIISASFRHEAIQSELENIAPTVMFNPYPEEGEQDQYEEMVTTFETMATALGEEEKAAEVLGNLESTYEEVAAGIEESENAGNGFVLSQAFSANETATLRLFTDNAMAVQILENVGMSNAFDGSDFELYGYSETSVESLQPYQDANFIYIVQDEDNVFENQLAGNSVWEGLSFVEEERTYALPGDTWVFGGPLAAEVFAEEILQLFSEE</sequence>
<feature type="region of interest" description="Disordered" evidence="5">
    <location>
        <begin position="24"/>
        <end position="68"/>
    </location>
</feature>
<dbReference type="Proteomes" id="UP000281498">
    <property type="component" value="Unassembled WGS sequence"/>
</dbReference>
<reference evidence="8 9" key="1">
    <citation type="submission" date="2017-10" db="EMBL/GenBank/DDBJ databases">
        <title>Bacillus sp. nov., a halophilic bacterium isolated from a Keqin Lake.</title>
        <authorList>
            <person name="Wang H."/>
        </authorList>
    </citation>
    <scope>NUCLEOTIDE SEQUENCE [LARGE SCALE GENOMIC DNA]</scope>
    <source>
        <strain evidence="8 9">KCTC 13187</strain>
    </source>
</reference>
<evidence type="ECO:0000256" key="6">
    <source>
        <dbReference type="SAM" id="SignalP"/>
    </source>
</evidence>
<dbReference type="PROSITE" id="PS51257">
    <property type="entry name" value="PROKAR_LIPOPROTEIN"/>
    <property type="match status" value="1"/>
</dbReference>
<dbReference type="CDD" id="cd01146">
    <property type="entry name" value="FhuD"/>
    <property type="match status" value="1"/>
</dbReference>
<evidence type="ECO:0000256" key="3">
    <source>
        <dbReference type="ARBA" id="ARBA00022448"/>
    </source>
</evidence>
<dbReference type="GO" id="GO:0030288">
    <property type="term" value="C:outer membrane-bounded periplasmic space"/>
    <property type="evidence" value="ECO:0007669"/>
    <property type="project" value="TreeGrafter"/>
</dbReference>
<comment type="similarity">
    <text evidence="2">Belongs to the bacterial solute-binding protein 8 family.</text>
</comment>
<keyword evidence="4 6" id="KW-0732">Signal</keyword>
<feature type="chain" id="PRO_5039368997" evidence="6">
    <location>
        <begin position="24"/>
        <end position="358"/>
    </location>
</feature>
<dbReference type="GO" id="GO:1901678">
    <property type="term" value="P:iron coordination entity transport"/>
    <property type="evidence" value="ECO:0007669"/>
    <property type="project" value="UniProtKB-ARBA"/>
</dbReference>
<feature type="compositionally biased region" description="Low complexity" evidence="5">
    <location>
        <begin position="40"/>
        <end position="49"/>
    </location>
</feature>